<dbReference type="InterPro" id="IPR051120">
    <property type="entry name" value="ABC_AA/LPS_Transport"/>
</dbReference>
<dbReference type="Proteomes" id="UP000245697">
    <property type="component" value="Unassembled WGS sequence"/>
</dbReference>
<dbReference type="PANTHER" id="PTHR45772:SF2">
    <property type="entry name" value="ABC TRANSPORTER ATP-BINDING PROTEIN"/>
    <property type="match status" value="1"/>
</dbReference>
<comment type="caution">
    <text evidence="5">The sequence shown here is derived from an EMBL/GenBank/DDBJ whole genome shotgun (WGS) entry which is preliminary data.</text>
</comment>
<keyword evidence="2" id="KW-0547">Nucleotide-binding</keyword>
<dbReference type="Gene3D" id="3.40.50.300">
    <property type="entry name" value="P-loop containing nucleotide triphosphate hydrolases"/>
    <property type="match status" value="1"/>
</dbReference>
<dbReference type="CDD" id="cd03219">
    <property type="entry name" value="ABC_Mj1267_LivG_branched"/>
    <property type="match status" value="1"/>
</dbReference>
<evidence type="ECO:0000259" key="4">
    <source>
        <dbReference type="PROSITE" id="PS50893"/>
    </source>
</evidence>
<evidence type="ECO:0000256" key="2">
    <source>
        <dbReference type="ARBA" id="ARBA00022741"/>
    </source>
</evidence>
<reference evidence="5 6" key="1">
    <citation type="submission" date="2018-05" db="EMBL/GenBank/DDBJ databases">
        <title>Genomic Encyclopedia of Archaeal and Bacterial Type Strains, Phase II (KMG-II): from individual species to whole genera.</title>
        <authorList>
            <person name="Goeker M."/>
        </authorList>
    </citation>
    <scope>NUCLEOTIDE SEQUENCE [LARGE SCALE GENOMIC DNA]</scope>
    <source>
        <strain evidence="5 6">DSM 45184</strain>
    </source>
</reference>
<keyword evidence="3 5" id="KW-0067">ATP-binding</keyword>
<dbReference type="GO" id="GO:0016887">
    <property type="term" value="F:ATP hydrolysis activity"/>
    <property type="evidence" value="ECO:0007669"/>
    <property type="project" value="InterPro"/>
</dbReference>
<sequence>MTVELTVDKVSRAFGGVYAVRDVSLTVPAGELRAVIGPNGAGKSTLFALIGGQLAADTGTVALDGIRVERRPAHRRGIGVVFQTARVFHGMTAFENVMVGAHAVTRAGFLAAALRLPRHHRDERRIREKALTCLDRVGLADWADRPAEELPLGQQRSLQLARALCGEPRLLLLDEPASGLRAAEREHLATLITRLRTEGLTILLVEHDVAFVMRLADRITVLDLGRVIADGTPAEVRANPEVRTAYLGPETVRPSEPHPGVEGVAG</sequence>
<feature type="domain" description="ABC transporter" evidence="4">
    <location>
        <begin position="5"/>
        <end position="249"/>
    </location>
</feature>
<evidence type="ECO:0000313" key="5">
    <source>
        <dbReference type="EMBL" id="PWK48910.1"/>
    </source>
</evidence>
<dbReference type="GO" id="GO:0005886">
    <property type="term" value="C:plasma membrane"/>
    <property type="evidence" value="ECO:0007669"/>
    <property type="project" value="TreeGrafter"/>
</dbReference>
<name>A0A316FMH3_9ACTN</name>
<dbReference type="RefSeq" id="WP_109592866.1">
    <property type="nucleotide sequence ID" value="NZ_BONA01000035.1"/>
</dbReference>
<dbReference type="PANTHER" id="PTHR45772">
    <property type="entry name" value="CONSERVED COMPONENT OF ABC TRANSPORTER FOR NATURAL AMINO ACIDS-RELATED"/>
    <property type="match status" value="1"/>
</dbReference>
<dbReference type="InterPro" id="IPR032823">
    <property type="entry name" value="BCA_ABC_TP_C"/>
</dbReference>
<dbReference type="SMART" id="SM00382">
    <property type="entry name" value="AAA"/>
    <property type="match status" value="1"/>
</dbReference>
<evidence type="ECO:0000313" key="6">
    <source>
        <dbReference type="Proteomes" id="UP000245697"/>
    </source>
</evidence>
<dbReference type="InterPro" id="IPR003439">
    <property type="entry name" value="ABC_transporter-like_ATP-bd"/>
</dbReference>
<proteinExistence type="predicted"/>
<keyword evidence="1" id="KW-0813">Transport</keyword>
<dbReference type="Pfam" id="PF00005">
    <property type="entry name" value="ABC_tran"/>
    <property type="match status" value="1"/>
</dbReference>
<evidence type="ECO:0000256" key="3">
    <source>
        <dbReference type="ARBA" id="ARBA00022840"/>
    </source>
</evidence>
<dbReference type="OrthoDB" id="9805514at2"/>
<dbReference type="PROSITE" id="PS50893">
    <property type="entry name" value="ABC_TRANSPORTER_2"/>
    <property type="match status" value="1"/>
</dbReference>
<organism evidence="5 6">
    <name type="scientific">Actinoplanes xinjiangensis</name>
    <dbReference type="NCBI Taxonomy" id="512350"/>
    <lineage>
        <taxon>Bacteria</taxon>
        <taxon>Bacillati</taxon>
        <taxon>Actinomycetota</taxon>
        <taxon>Actinomycetes</taxon>
        <taxon>Micromonosporales</taxon>
        <taxon>Micromonosporaceae</taxon>
        <taxon>Actinoplanes</taxon>
    </lineage>
</organism>
<accession>A0A316FMH3</accession>
<dbReference type="GO" id="GO:0005524">
    <property type="term" value="F:ATP binding"/>
    <property type="evidence" value="ECO:0007669"/>
    <property type="project" value="UniProtKB-KW"/>
</dbReference>
<dbReference type="SUPFAM" id="SSF52540">
    <property type="entry name" value="P-loop containing nucleoside triphosphate hydrolases"/>
    <property type="match status" value="1"/>
</dbReference>
<keyword evidence="6" id="KW-1185">Reference proteome</keyword>
<dbReference type="InterPro" id="IPR003593">
    <property type="entry name" value="AAA+_ATPase"/>
</dbReference>
<dbReference type="InterPro" id="IPR027417">
    <property type="entry name" value="P-loop_NTPase"/>
</dbReference>
<protein>
    <submittedName>
        <fullName evidence="5">Amino acid/amide ABC transporter ATP-binding protein 1 (HAAT family)</fullName>
    </submittedName>
</protein>
<evidence type="ECO:0000256" key="1">
    <source>
        <dbReference type="ARBA" id="ARBA00022448"/>
    </source>
</evidence>
<dbReference type="Pfam" id="PF12399">
    <property type="entry name" value="BCA_ABC_TP_C"/>
    <property type="match status" value="1"/>
</dbReference>
<dbReference type="AlphaFoldDB" id="A0A316FMH3"/>
<dbReference type="FunFam" id="3.40.50.300:FF:000421">
    <property type="entry name" value="Branched-chain amino acid ABC transporter ATP-binding protein"/>
    <property type="match status" value="1"/>
</dbReference>
<gene>
    <name evidence="5" type="ORF">BC793_105260</name>
</gene>
<dbReference type="EMBL" id="QGGR01000005">
    <property type="protein sequence ID" value="PWK48910.1"/>
    <property type="molecule type" value="Genomic_DNA"/>
</dbReference>